<protein>
    <submittedName>
        <fullName evidence="3">Uncharacterized protein</fullName>
    </submittedName>
</protein>
<dbReference type="Proteomes" id="UP001187192">
    <property type="component" value="Unassembled WGS sequence"/>
</dbReference>
<proteinExistence type="predicted"/>
<comment type="caution">
    <text evidence="3">The sequence shown here is derived from an EMBL/GenBank/DDBJ whole genome shotgun (WGS) entry which is preliminary data.</text>
</comment>
<evidence type="ECO:0000256" key="1">
    <source>
        <dbReference type="SAM" id="Phobius"/>
    </source>
</evidence>
<dbReference type="EMBL" id="BTGU01000276">
    <property type="protein sequence ID" value="GMN65976.1"/>
    <property type="molecule type" value="Genomic_DNA"/>
</dbReference>
<keyword evidence="1" id="KW-1133">Transmembrane helix</keyword>
<organism evidence="3 4">
    <name type="scientific">Ficus carica</name>
    <name type="common">Common fig</name>
    <dbReference type="NCBI Taxonomy" id="3494"/>
    <lineage>
        <taxon>Eukaryota</taxon>
        <taxon>Viridiplantae</taxon>
        <taxon>Streptophyta</taxon>
        <taxon>Embryophyta</taxon>
        <taxon>Tracheophyta</taxon>
        <taxon>Spermatophyta</taxon>
        <taxon>Magnoliopsida</taxon>
        <taxon>eudicotyledons</taxon>
        <taxon>Gunneridae</taxon>
        <taxon>Pentapetalae</taxon>
        <taxon>rosids</taxon>
        <taxon>fabids</taxon>
        <taxon>Rosales</taxon>
        <taxon>Moraceae</taxon>
        <taxon>Ficeae</taxon>
        <taxon>Ficus</taxon>
    </lineage>
</organism>
<evidence type="ECO:0000313" key="2">
    <source>
        <dbReference type="EMBL" id="GMN65976.1"/>
    </source>
</evidence>
<keyword evidence="1" id="KW-0812">Transmembrane</keyword>
<dbReference type="EMBL" id="BTGU01000277">
    <property type="protein sequence ID" value="GMN65985.1"/>
    <property type="molecule type" value="Genomic_DNA"/>
</dbReference>
<name>A0AA88E1J3_FICCA</name>
<accession>A0AA88E1J3</accession>
<evidence type="ECO:0000313" key="4">
    <source>
        <dbReference type="Proteomes" id="UP001187192"/>
    </source>
</evidence>
<dbReference type="Gramene" id="FCD_00025930-RA">
    <property type="protein sequence ID" value="FCD_00025930-RA:cds"/>
    <property type="gene ID" value="FCD_00025930"/>
</dbReference>
<dbReference type="AlphaFoldDB" id="A0AA88E1J3"/>
<sequence>MHHSPPERSLISDHGGSGIPLGLKLTPSSEGVRNYHKLLMLKTWNRVRNISGHVFKLSSTYPIIVSRAFLNPAIYVYFLMMQLWGIPAIVRTCKGMMLMEELLSTRAFWT</sequence>
<evidence type="ECO:0000313" key="3">
    <source>
        <dbReference type="EMBL" id="GMN65985.1"/>
    </source>
</evidence>
<feature type="transmembrane region" description="Helical" evidence="1">
    <location>
        <begin position="69"/>
        <end position="90"/>
    </location>
</feature>
<reference evidence="3" key="1">
    <citation type="submission" date="2023-07" db="EMBL/GenBank/DDBJ databases">
        <title>draft genome sequence of fig (Ficus carica).</title>
        <authorList>
            <person name="Takahashi T."/>
            <person name="Nishimura K."/>
        </authorList>
    </citation>
    <scope>NUCLEOTIDE SEQUENCE</scope>
</reference>
<gene>
    <name evidence="2" type="ORF">TIFTF001_035038</name>
    <name evidence="3" type="ORF">TIFTF001_035060</name>
</gene>
<keyword evidence="4" id="KW-1185">Reference proteome</keyword>
<keyword evidence="1" id="KW-0472">Membrane</keyword>